<evidence type="ECO:0000313" key="4">
    <source>
        <dbReference type="EMBL" id="MFC2926383.1"/>
    </source>
</evidence>
<dbReference type="PANTHER" id="PTHR42930:SF3">
    <property type="entry name" value="PHOSPHATE-SPECIFIC TRANSPORT SYSTEM ACCESSORY PROTEIN PHOU"/>
    <property type="match status" value="1"/>
</dbReference>
<dbReference type="Gene3D" id="1.20.58.220">
    <property type="entry name" value="Phosphate transport system protein phou homolog 2, domain 2"/>
    <property type="match status" value="1"/>
</dbReference>
<evidence type="ECO:0000313" key="5">
    <source>
        <dbReference type="Proteomes" id="UP001595379"/>
    </source>
</evidence>
<proteinExistence type="inferred from homology"/>
<name>A0ABV6ZYG0_9PROT</name>
<evidence type="ECO:0000256" key="1">
    <source>
        <dbReference type="ARBA" id="ARBA00008107"/>
    </source>
</evidence>
<dbReference type="NCBIfam" id="TIGR02135">
    <property type="entry name" value="phoU_full"/>
    <property type="match status" value="1"/>
</dbReference>
<keyword evidence="2" id="KW-0592">Phosphate transport</keyword>
<dbReference type="EMBL" id="JBHRSV010000019">
    <property type="protein sequence ID" value="MFC2926383.1"/>
    <property type="molecule type" value="Genomic_DNA"/>
</dbReference>
<organism evidence="4 5">
    <name type="scientific">Hyphobacterium vulgare</name>
    <dbReference type="NCBI Taxonomy" id="1736751"/>
    <lineage>
        <taxon>Bacteria</taxon>
        <taxon>Pseudomonadati</taxon>
        <taxon>Pseudomonadota</taxon>
        <taxon>Alphaproteobacteria</taxon>
        <taxon>Maricaulales</taxon>
        <taxon>Maricaulaceae</taxon>
        <taxon>Hyphobacterium</taxon>
    </lineage>
</organism>
<accession>A0ABV6ZYG0</accession>
<dbReference type="InterPro" id="IPR026022">
    <property type="entry name" value="PhoU_dom"/>
</dbReference>
<keyword evidence="2" id="KW-0963">Cytoplasm</keyword>
<reference evidence="5" key="1">
    <citation type="journal article" date="2019" name="Int. J. Syst. Evol. Microbiol.">
        <title>The Global Catalogue of Microorganisms (GCM) 10K type strain sequencing project: providing services to taxonomists for standard genome sequencing and annotation.</title>
        <authorList>
            <consortium name="The Broad Institute Genomics Platform"/>
            <consortium name="The Broad Institute Genome Sequencing Center for Infectious Disease"/>
            <person name="Wu L."/>
            <person name="Ma J."/>
        </authorList>
    </citation>
    <scope>NUCLEOTIDE SEQUENCE [LARGE SCALE GENOMIC DNA]</scope>
    <source>
        <strain evidence="5">KCTC 52487</strain>
    </source>
</reference>
<comment type="function">
    <text evidence="2">Plays a role in the regulation of phosphate uptake.</text>
</comment>
<evidence type="ECO:0000256" key="2">
    <source>
        <dbReference type="PIRNR" id="PIRNR003107"/>
    </source>
</evidence>
<evidence type="ECO:0000259" key="3">
    <source>
        <dbReference type="Pfam" id="PF01895"/>
    </source>
</evidence>
<dbReference type="RefSeq" id="WP_343164177.1">
    <property type="nucleotide sequence ID" value="NZ_JBHRSV010000019.1"/>
</dbReference>
<dbReference type="InterPro" id="IPR038078">
    <property type="entry name" value="PhoU-like_sf"/>
</dbReference>
<dbReference type="Pfam" id="PF01895">
    <property type="entry name" value="PhoU"/>
    <property type="match status" value="2"/>
</dbReference>
<comment type="subcellular location">
    <subcellularLocation>
        <location evidence="2">Cytoplasm</location>
    </subcellularLocation>
</comment>
<comment type="subunit">
    <text evidence="2">Homodimer.</text>
</comment>
<comment type="similarity">
    <text evidence="1 2">Belongs to the PhoU family.</text>
</comment>
<dbReference type="PIRSF" id="PIRSF003107">
    <property type="entry name" value="PhoU"/>
    <property type="match status" value="1"/>
</dbReference>
<dbReference type="Proteomes" id="UP001595379">
    <property type="component" value="Unassembled WGS sequence"/>
</dbReference>
<feature type="domain" description="PhoU" evidence="3">
    <location>
        <begin position="24"/>
        <end position="111"/>
    </location>
</feature>
<comment type="caution">
    <text evidence="4">The sequence shown here is derived from an EMBL/GenBank/DDBJ whole genome shotgun (WGS) entry which is preliminary data.</text>
</comment>
<gene>
    <name evidence="4" type="primary">phoU</name>
    <name evidence="4" type="ORF">ACFOOR_09735</name>
</gene>
<dbReference type="SUPFAM" id="SSF109755">
    <property type="entry name" value="PhoU-like"/>
    <property type="match status" value="1"/>
</dbReference>
<keyword evidence="2" id="KW-0813">Transport</keyword>
<protein>
    <recommendedName>
        <fullName evidence="2">Phosphate-specific transport system accessory protein PhoU</fullName>
    </recommendedName>
</protein>
<sequence length="234" mass="26980">MNTNFQTHTVKSFGEELDRLSDDVARMGGLVETLVSDCLQAVMRRDGDLADSVIERDRQVDQMERDIEKRVIRLFALRQPMATDLRMTIAAYRISHELERIGDLAKNIARRCRVLNESEPHEMTRSVDRMGRLVVSQLHEVLNAFSAGSLDDAHSAMKTDDEIDEIYNSLFRELLTYMMEDARTISPSTQMLFVAKNLERIGDHNTNIAEMVHYVLTGEDWRRDRSMSDPDRES</sequence>
<keyword evidence="5" id="KW-1185">Reference proteome</keyword>
<dbReference type="PANTHER" id="PTHR42930">
    <property type="entry name" value="PHOSPHATE-SPECIFIC TRANSPORT SYSTEM ACCESSORY PROTEIN PHOU"/>
    <property type="match status" value="1"/>
</dbReference>
<feature type="domain" description="PhoU" evidence="3">
    <location>
        <begin position="128"/>
        <end position="212"/>
    </location>
</feature>
<dbReference type="InterPro" id="IPR028366">
    <property type="entry name" value="PhoU"/>
</dbReference>